<feature type="region of interest" description="Disordered" evidence="1">
    <location>
        <begin position="1"/>
        <end position="138"/>
    </location>
</feature>
<protein>
    <submittedName>
        <fullName evidence="3">RING finger protein</fullName>
    </submittedName>
</protein>
<evidence type="ECO:0000259" key="2">
    <source>
        <dbReference type="SMART" id="SM00184"/>
    </source>
</evidence>
<proteinExistence type="predicted"/>
<dbReference type="OrthoDB" id="1887047at2759"/>
<feature type="compositionally biased region" description="Basic and acidic residues" evidence="1">
    <location>
        <begin position="115"/>
        <end position="138"/>
    </location>
</feature>
<evidence type="ECO:0000313" key="3">
    <source>
        <dbReference type="EMBL" id="KAF7806568.1"/>
    </source>
</evidence>
<gene>
    <name evidence="3" type="ORF">G2W53_038729</name>
</gene>
<dbReference type="AlphaFoldDB" id="A0A834W2J7"/>
<sequence>MRDVKCRMKYAPTANRKEEPERLNHNDAPIVTRLTRSKDKEANNHTDKQRQPSKQEHDKSNHSEAKKSEVQPAKVEDAKKMNDSSRNDLKKKQLGQKKASQASKSETGNVSSLSHCKEKEKSTRPSQEPPKRAIEESTRRCEGFGNATQCMVYICQLCEKDLAVSPIIEEAEPPNLPPQDQLYSWGYLLQQEEEQDNSLLPEVCVFSCGHVFHSLCFQLAQHEEQLSSVFDPTCPICLSFS</sequence>
<dbReference type="Proteomes" id="UP000634136">
    <property type="component" value="Unassembled WGS sequence"/>
</dbReference>
<feature type="compositionally biased region" description="Polar residues" evidence="1">
    <location>
        <begin position="98"/>
        <end position="114"/>
    </location>
</feature>
<accession>A0A834W2J7</accession>
<name>A0A834W2J7_9FABA</name>
<reference evidence="3" key="1">
    <citation type="submission" date="2020-09" db="EMBL/GenBank/DDBJ databases">
        <title>Genome-Enabled Discovery of Anthraquinone Biosynthesis in Senna tora.</title>
        <authorList>
            <person name="Kang S.-H."/>
            <person name="Pandey R.P."/>
            <person name="Lee C.-M."/>
            <person name="Sim J.-S."/>
            <person name="Jeong J.-T."/>
            <person name="Choi B.-S."/>
            <person name="Jung M."/>
            <person name="Ginzburg D."/>
            <person name="Zhao K."/>
            <person name="Won S.Y."/>
            <person name="Oh T.-J."/>
            <person name="Yu Y."/>
            <person name="Kim N.-H."/>
            <person name="Lee O.R."/>
            <person name="Lee T.-H."/>
            <person name="Bashyal P."/>
            <person name="Kim T.-S."/>
            <person name="Lee W.-H."/>
            <person name="Kawkins C."/>
            <person name="Kim C.-K."/>
            <person name="Kim J.S."/>
            <person name="Ahn B.O."/>
            <person name="Rhee S.Y."/>
            <person name="Sohng J.K."/>
        </authorList>
    </citation>
    <scope>NUCLEOTIDE SEQUENCE</scope>
    <source>
        <tissue evidence="3">Leaf</tissue>
    </source>
</reference>
<comment type="caution">
    <text evidence="3">The sequence shown here is derived from an EMBL/GenBank/DDBJ whole genome shotgun (WGS) entry which is preliminary data.</text>
</comment>
<keyword evidence="4" id="KW-1185">Reference proteome</keyword>
<dbReference type="SMART" id="SM00184">
    <property type="entry name" value="RING"/>
    <property type="match status" value="1"/>
</dbReference>
<feature type="domain" description="RING-type" evidence="2">
    <location>
        <begin position="155"/>
        <end position="237"/>
    </location>
</feature>
<evidence type="ECO:0000313" key="4">
    <source>
        <dbReference type="Proteomes" id="UP000634136"/>
    </source>
</evidence>
<dbReference type="EMBL" id="JAAIUW010000012">
    <property type="protein sequence ID" value="KAF7806568.1"/>
    <property type="molecule type" value="Genomic_DNA"/>
</dbReference>
<organism evidence="3 4">
    <name type="scientific">Senna tora</name>
    <dbReference type="NCBI Taxonomy" id="362788"/>
    <lineage>
        <taxon>Eukaryota</taxon>
        <taxon>Viridiplantae</taxon>
        <taxon>Streptophyta</taxon>
        <taxon>Embryophyta</taxon>
        <taxon>Tracheophyta</taxon>
        <taxon>Spermatophyta</taxon>
        <taxon>Magnoliopsida</taxon>
        <taxon>eudicotyledons</taxon>
        <taxon>Gunneridae</taxon>
        <taxon>Pentapetalae</taxon>
        <taxon>rosids</taxon>
        <taxon>fabids</taxon>
        <taxon>Fabales</taxon>
        <taxon>Fabaceae</taxon>
        <taxon>Caesalpinioideae</taxon>
        <taxon>Cassia clade</taxon>
        <taxon>Senna</taxon>
    </lineage>
</organism>
<evidence type="ECO:0000256" key="1">
    <source>
        <dbReference type="SAM" id="MobiDB-lite"/>
    </source>
</evidence>
<feature type="compositionally biased region" description="Basic and acidic residues" evidence="1">
    <location>
        <begin position="15"/>
        <end position="25"/>
    </location>
</feature>
<dbReference type="InterPro" id="IPR001841">
    <property type="entry name" value="Znf_RING"/>
</dbReference>
<feature type="compositionally biased region" description="Basic and acidic residues" evidence="1">
    <location>
        <begin position="36"/>
        <end position="91"/>
    </location>
</feature>